<dbReference type="Gene3D" id="1.10.110.10">
    <property type="entry name" value="Plant lipid-transfer and hydrophobic proteins"/>
    <property type="match status" value="1"/>
</dbReference>
<dbReference type="PANTHER" id="PTHR33214">
    <property type="entry name" value="BIFUNCTIONAL INHIBITOR/LIPID-TRANSFER PROTEIN/SEED STORAGE 2S ALBUMIN SUPERFAMILY PROTEIN"/>
    <property type="match status" value="1"/>
</dbReference>
<evidence type="ECO:0000313" key="4">
    <source>
        <dbReference type="EMBL" id="KAG2278759.1"/>
    </source>
</evidence>
<sequence length="320" mass="37255">MKLSTLVCIAFAVTFLSSMAPINSTGIKPQSTKPPCTTIDITGCFPAIIIGDKLKPECCKNLKVQEPCFCDFIKNPALKPYFTSEQDESPRRHEKLTEGVNLKSVSFMSQFHSSRPDLQQENLFLQTKKYCVLLYIKEKILKKLSKQQLSPLCDLDKALRFACVDRGQTENSCCSQTENICCLKCPFCEWFACVDRNVPWRESMSSEEFQILQVHKIYQADIILHRLARKFTKESKIRYAWSKYDELERSLAETELARTIFELAISQYEEYIDYLYPEESQTTNLKILEAAYKWKKQKLAASEEDYNYYQVSFESYQNYL</sequence>
<dbReference type="EMBL" id="JAAMPC010000012">
    <property type="protein sequence ID" value="KAG2278759.1"/>
    <property type="molecule type" value="Genomic_DNA"/>
</dbReference>
<evidence type="ECO:0000313" key="5">
    <source>
        <dbReference type="Proteomes" id="UP000886595"/>
    </source>
</evidence>
<comment type="caution">
    <text evidence="4">The sequence shown here is derived from an EMBL/GenBank/DDBJ whole genome shotgun (WGS) entry which is preliminary data.</text>
</comment>
<dbReference type="AlphaFoldDB" id="A0A8X7UHK0"/>
<gene>
    <name evidence="4" type="ORF">Bca52824_061314</name>
</gene>
<dbReference type="GO" id="GO:0008289">
    <property type="term" value="F:lipid binding"/>
    <property type="evidence" value="ECO:0007669"/>
    <property type="project" value="UniProtKB-KW"/>
</dbReference>
<dbReference type="GO" id="GO:0006869">
    <property type="term" value="P:lipid transport"/>
    <property type="evidence" value="ECO:0007669"/>
    <property type="project" value="InterPro"/>
</dbReference>
<keyword evidence="2" id="KW-0446">Lipid-binding</keyword>
<proteinExistence type="predicted"/>
<dbReference type="InterPro" id="IPR033872">
    <property type="entry name" value="nsLTP2"/>
</dbReference>
<feature type="signal peptide" evidence="3">
    <location>
        <begin position="1"/>
        <end position="24"/>
    </location>
</feature>
<dbReference type="PANTHER" id="PTHR33214:SF57">
    <property type="entry name" value="GENOME ASSEMBLY, CHROMOSOME: A02"/>
    <property type="match status" value="1"/>
</dbReference>
<evidence type="ECO:0000256" key="1">
    <source>
        <dbReference type="ARBA" id="ARBA00022448"/>
    </source>
</evidence>
<keyword evidence="5" id="KW-1185">Reference proteome</keyword>
<evidence type="ECO:0000256" key="3">
    <source>
        <dbReference type="SAM" id="SignalP"/>
    </source>
</evidence>
<dbReference type="SUPFAM" id="SSF47699">
    <property type="entry name" value="Bifunctional inhibitor/lipid-transfer protein/seed storage 2S albumin"/>
    <property type="match status" value="1"/>
</dbReference>
<reference evidence="4 5" key="1">
    <citation type="submission" date="2020-02" db="EMBL/GenBank/DDBJ databases">
        <authorList>
            <person name="Ma Q."/>
            <person name="Huang Y."/>
            <person name="Song X."/>
            <person name="Pei D."/>
        </authorList>
    </citation>
    <scope>NUCLEOTIDE SEQUENCE [LARGE SCALE GENOMIC DNA]</scope>
    <source>
        <strain evidence="4">Sxm20200214</strain>
        <tissue evidence="4">Leaf</tissue>
    </source>
</reference>
<feature type="chain" id="PRO_5036468110" evidence="3">
    <location>
        <begin position="25"/>
        <end position="320"/>
    </location>
</feature>
<dbReference type="OrthoDB" id="665742at2759"/>
<keyword evidence="1" id="KW-0813">Transport</keyword>
<protein>
    <submittedName>
        <fullName evidence="4">Uncharacterized protein</fullName>
    </submittedName>
</protein>
<evidence type="ECO:0000256" key="2">
    <source>
        <dbReference type="ARBA" id="ARBA00023121"/>
    </source>
</evidence>
<keyword evidence="3" id="KW-0732">Signal</keyword>
<name>A0A8X7UHK0_BRACI</name>
<organism evidence="4 5">
    <name type="scientific">Brassica carinata</name>
    <name type="common">Ethiopian mustard</name>
    <name type="synonym">Abyssinian cabbage</name>
    <dbReference type="NCBI Taxonomy" id="52824"/>
    <lineage>
        <taxon>Eukaryota</taxon>
        <taxon>Viridiplantae</taxon>
        <taxon>Streptophyta</taxon>
        <taxon>Embryophyta</taxon>
        <taxon>Tracheophyta</taxon>
        <taxon>Spermatophyta</taxon>
        <taxon>Magnoliopsida</taxon>
        <taxon>eudicotyledons</taxon>
        <taxon>Gunneridae</taxon>
        <taxon>Pentapetalae</taxon>
        <taxon>rosids</taxon>
        <taxon>malvids</taxon>
        <taxon>Brassicales</taxon>
        <taxon>Brassicaceae</taxon>
        <taxon>Brassiceae</taxon>
        <taxon>Brassica</taxon>
    </lineage>
</organism>
<accession>A0A8X7UHK0</accession>
<dbReference type="InterPro" id="IPR036312">
    <property type="entry name" value="Bifun_inhib/LTP/seed_sf"/>
</dbReference>
<dbReference type="Proteomes" id="UP000886595">
    <property type="component" value="Unassembled WGS sequence"/>
</dbReference>